<dbReference type="RefSeq" id="YP_164177.1">
    <property type="nucleotide sequence ID" value="NC_006549.1"/>
</dbReference>
<evidence type="ECO:0000313" key="3">
    <source>
        <dbReference type="Proteomes" id="UP000172127"/>
    </source>
</evidence>
<feature type="compositionally biased region" description="Basic and acidic residues" evidence="1">
    <location>
        <begin position="197"/>
        <end position="210"/>
    </location>
</feature>
<evidence type="ECO:0000256" key="1">
    <source>
        <dbReference type="SAM" id="MobiDB-lite"/>
    </source>
</evidence>
<protein>
    <submittedName>
        <fullName evidence="2">Uncharacterized protein</fullName>
    </submittedName>
</protein>
<proteinExistence type="predicted"/>
<name>Q5YFI3_9VIRU</name>
<dbReference type="Proteomes" id="UP000172127">
    <property type="component" value="Segment"/>
</dbReference>
<dbReference type="GeneID" id="3197130"/>
<accession>Q5YFI3</accession>
<dbReference type="KEGG" id="vg:3197130"/>
<keyword evidence="3" id="KW-1185">Reference proteome</keyword>
<reference evidence="2 3" key="1">
    <citation type="journal article" date="2004" name="J. Virol.">
        <title>Functional genomics analysis of Singapore grouper iridovirus: complete sequence determination and proteomic analysis.</title>
        <authorList>
            <person name="Song W.J."/>
            <person name="Qin Q.W."/>
            <person name="Qiu J."/>
            <person name="Huang C.H."/>
            <person name="Wang F."/>
            <person name="Hew C.L."/>
        </authorList>
    </citation>
    <scope>NUCLEOTIDE SEQUENCE [LARGE SCALE GENOMIC DNA]</scope>
</reference>
<dbReference type="EMBL" id="AY521625">
    <property type="protein sequence ID" value="AAS18097.1"/>
    <property type="molecule type" value="Genomic_DNA"/>
</dbReference>
<sequence length="222" mass="24325">MNPPNAAVPAKLRKMRLKAKMARDGPISMAALEYLKISVKNLDELAHKAVIVALEAERIANEALRVSKQASDMANDEQQSKRQKIKSGIEDAWQEMEHIQRLNLHIIKPHISYDSSGIHISRPRTISGYGSFQRRMALSLPRSHVPGPRSGGVSAPTAEASPALPPKPPRIPGACGNGSGEPKRPATPAPVTSTDADYERLYEPDREPRADSSYGDDEECLY</sequence>
<organism evidence="2 3">
    <name type="scientific">Singapore grouper iridovirus</name>
    <dbReference type="NCBI Taxonomy" id="262968"/>
    <lineage>
        <taxon>Viruses</taxon>
        <taxon>Varidnaviria</taxon>
        <taxon>Bamfordvirae</taxon>
        <taxon>Nucleocytoviricota</taxon>
        <taxon>Megaviricetes</taxon>
        <taxon>Pimascovirales</taxon>
        <taxon>Pimascovirales incertae sedis</taxon>
        <taxon>Iridoviridae</taxon>
        <taxon>Alphairidovirinae</taxon>
        <taxon>Ranavirus</taxon>
        <taxon>Ranavirus epinephelus1</taxon>
    </lineage>
</organism>
<gene>
    <name evidence="2" type="ORF">ORF082L</name>
</gene>
<evidence type="ECO:0000313" key="2">
    <source>
        <dbReference type="EMBL" id="AAS18097.1"/>
    </source>
</evidence>
<feature type="region of interest" description="Disordered" evidence="1">
    <location>
        <begin position="141"/>
        <end position="222"/>
    </location>
</feature>